<dbReference type="Pfam" id="PF13614">
    <property type="entry name" value="AAA_31"/>
    <property type="match status" value="1"/>
</dbReference>
<sequence>MSNRNSHTTRQASASESSSVPARTSLDLGRMLGQLYDSRLTLALITGTFTVLAVLYALLATPIYKADALVQVEEGGGNMNPLRDVSSLLRGEAPPSESEIQIITSRLVLGETVKKEQLDLVVKPYQYPLIGTFLRTHEFARPSWLAGSSMVWAGESIDVASLEVPAAWDDVPLTLVSLGEGGEYELQYDGDALGTGVVGEASRFDGPLGEVTLKVSALDAARGAEFTLMHQSTLEATNALRSRFAVAEMGKETGVLGLALVGEDPLRTQQTLQRITDTYKQQNIERQSAEAEKSLEFLKKQVPTVRERLEVAENRLNAYRGKSDSVNLDLETKSVLEQLVNIDNQINETQLEEAELSGKFNPSHPNYVALRKKRADLQRTRKELEKQVGDLPDTQQEILRLEREVEVNQQIYVQLLNKTQEMNIAQASTIGNIRILDEAVAQPHPISPRKAMIVVIATLLGGMLGVVFVLLRSMLHRGIETPSELSDLGLNVHATLPLSEEQARLNRRLARGFKRFTGRGVAAAANDNVAPGLLAIRNPADLSIEGLRGLRTSLHFAMMEAPDNRLMICGPSPGIGKSFVSANLAAVCAQAGNRVLVIDADMRRGHVHQSMAGVQHSDAAPGLSDFLLGKADRDSIVRGITDPSLAMSETAAAALGEGVAANGAPSNLCYVARGTSPSNPSELLLQSRFSDLLTWASANFDMVIVDTPPILAVTDAAIVGKQCGVSVMVTRFMHNSPKEIEAALERFASSGVHVDGAILNAVERKATTTYSYGYSYHDYQYQGGAKG</sequence>
<feature type="domain" description="Polysaccharide chain length determinant N-terminal" evidence="17">
    <location>
        <begin position="25"/>
        <end position="115"/>
    </location>
</feature>
<keyword evidence="14" id="KW-0175">Coiled coil</keyword>
<evidence type="ECO:0000256" key="11">
    <source>
        <dbReference type="ARBA" id="ARBA00023136"/>
    </source>
</evidence>
<evidence type="ECO:0000256" key="16">
    <source>
        <dbReference type="SAM" id="Phobius"/>
    </source>
</evidence>
<dbReference type="Pfam" id="PF13807">
    <property type="entry name" value="GNVR"/>
    <property type="match status" value="1"/>
</dbReference>
<keyword evidence="12" id="KW-0829">Tyrosine-protein kinase</keyword>
<dbReference type="PANTHER" id="PTHR32309:SF32">
    <property type="entry name" value="TYROSINE-PROTEIN KINASE ETK-RELATED"/>
    <property type="match status" value="1"/>
</dbReference>
<evidence type="ECO:0000313" key="21">
    <source>
        <dbReference type="Proteomes" id="UP001170481"/>
    </source>
</evidence>
<reference evidence="20" key="1">
    <citation type="submission" date="2023-07" db="EMBL/GenBank/DDBJ databases">
        <title>Genome content predicts the carbon catabolic preferences of heterotrophic bacteria.</title>
        <authorList>
            <person name="Gralka M."/>
        </authorList>
    </citation>
    <scope>NUCLEOTIDE SEQUENCE</scope>
    <source>
        <strain evidence="20">C2R13</strain>
    </source>
</reference>
<dbReference type="InterPro" id="IPR050445">
    <property type="entry name" value="Bact_polysacc_biosynth/exp"/>
</dbReference>
<keyword evidence="7" id="KW-0547">Nucleotide-binding</keyword>
<dbReference type="PANTHER" id="PTHR32309">
    <property type="entry name" value="TYROSINE-PROTEIN KINASE"/>
    <property type="match status" value="1"/>
</dbReference>
<dbReference type="FunFam" id="3.40.50.300:FF:000527">
    <property type="entry name" value="Tyrosine-protein kinase etk"/>
    <property type="match status" value="1"/>
</dbReference>
<feature type="transmembrane region" description="Helical" evidence="16">
    <location>
        <begin position="451"/>
        <end position="471"/>
    </location>
</feature>
<dbReference type="GO" id="GO:0005524">
    <property type="term" value="F:ATP binding"/>
    <property type="evidence" value="ECO:0007669"/>
    <property type="project" value="UniProtKB-KW"/>
</dbReference>
<evidence type="ECO:0000256" key="6">
    <source>
        <dbReference type="ARBA" id="ARBA00022692"/>
    </source>
</evidence>
<evidence type="ECO:0000256" key="5">
    <source>
        <dbReference type="ARBA" id="ARBA00022679"/>
    </source>
</evidence>
<keyword evidence="10 16" id="KW-1133">Transmembrane helix</keyword>
<evidence type="ECO:0000256" key="3">
    <source>
        <dbReference type="ARBA" id="ARBA00022475"/>
    </source>
</evidence>
<feature type="coiled-coil region" evidence="14">
    <location>
        <begin position="272"/>
        <end position="315"/>
    </location>
</feature>
<evidence type="ECO:0000256" key="14">
    <source>
        <dbReference type="SAM" id="Coils"/>
    </source>
</evidence>
<dbReference type="EMBL" id="JAUORK010000008">
    <property type="protein sequence ID" value="MDO6672129.1"/>
    <property type="molecule type" value="Genomic_DNA"/>
</dbReference>
<dbReference type="Pfam" id="PF23607">
    <property type="entry name" value="WZC_N"/>
    <property type="match status" value="1"/>
</dbReference>
<dbReference type="InterPro" id="IPR005702">
    <property type="entry name" value="Wzc-like_C"/>
</dbReference>
<feature type="coiled-coil region" evidence="14">
    <location>
        <begin position="367"/>
        <end position="404"/>
    </location>
</feature>
<dbReference type="Gene3D" id="3.40.50.300">
    <property type="entry name" value="P-loop containing nucleotide triphosphate hydrolases"/>
    <property type="match status" value="1"/>
</dbReference>
<comment type="caution">
    <text evidence="20">The sequence shown here is derived from an EMBL/GenBank/DDBJ whole genome shotgun (WGS) entry which is preliminary data.</text>
</comment>
<evidence type="ECO:0000256" key="2">
    <source>
        <dbReference type="ARBA" id="ARBA00008883"/>
    </source>
</evidence>
<evidence type="ECO:0000256" key="15">
    <source>
        <dbReference type="SAM" id="MobiDB-lite"/>
    </source>
</evidence>
<dbReference type="InterPro" id="IPR025669">
    <property type="entry name" value="AAA_dom"/>
</dbReference>
<evidence type="ECO:0000259" key="17">
    <source>
        <dbReference type="Pfam" id="PF02706"/>
    </source>
</evidence>
<evidence type="ECO:0000259" key="18">
    <source>
        <dbReference type="Pfam" id="PF13614"/>
    </source>
</evidence>
<gene>
    <name evidence="20" type="ORF">Q4535_08335</name>
</gene>
<protein>
    <submittedName>
        <fullName evidence="20">GNVR domain-containing protein</fullName>
    </submittedName>
</protein>
<dbReference type="AlphaFoldDB" id="A0AAP4WYG8"/>
<evidence type="ECO:0000256" key="9">
    <source>
        <dbReference type="ARBA" id="ARBA00022840"/>
    </source>
</evidence>
<keyword evidence="3" id="KW-1003">Cell membrane</keyword>
<evidence type="ECO:0000256" key="8">
    <source>
        <dbReference type="ARBA" id="ARBA00022777"/>
    </source>
</evidence>
<evidence type="ECO:0000259" key="19">
    <source>
        <dbReference type="Pfam" id="PF13807"/>
    </source>
</evidence>
<feature type="domain" description="Tyrosine-protein kinase G-rich" evidence="19">
    <location>
        <begin position="393"/>
        <end position="474"/>
    </location>
</feature>
<comment type="catalytic activity">
    <reaction evidence="13">
        <text>L-tyrosyl-[protein] + ATP = O-phospho-L-tyrosyl-[protein] + ADP + H(+)</text>
        <dbReference type="Rhea" id="RHEA:10596"/>
        <dbReference type="Rhea" id="RHEA-COMP:10136"/>
        <dbReference type="Rhea" id="RHEA-COMP:20101"/>
        <dbReference type="ChEBI" id="CHEBI:15378"/>
        <dbReference type="ChEBI" id="CHEBI:30616"/>
        <dbReference type="ChEBI" id="CHEBI:46858"/>
        <dbReference type="ChEBI" id="CHEBI:61978"/>
        <dbReference type="ChEBI" id="CHEBI:456216"/>
    </reaction>
</comment>
<comment type="subcellular location">
    <subcellularLocation>
        <location evidence="1">Cell inner membrane</location>
        <topology evidence="1">Multi-pass membrane protein</topology>
    </subcellularLocation>
</comment>
<name>A0AAP4WYG8_9GAMM</name>
<feature type="transmembrane region" description="Helical" evidence="16">
    <location>
        <begin position="40"/>
        <end position="59"/>
    </location>
</feature>
<dbReference type="InterPro" id="IPR003856">
    <property type="entry name" value="LPS_length_determ_N"/>
</dbReference>
<dbReference type="GO" id="GO:0004713">
    <property type="term" value="F:protein tyrosine kinase activity"/>
    <property type="evidence" value="ECO:0007669"/>
    <property type="project" value="UniProtKB-KW"/>
</dbReference>
<keyword evidence="11 16" id="KW-0472">Membrane</keyword>
<evidence type="ECO:0000256" key="13">
    <source>
        <dbReference type="ARBA" id="ARBA00053015"/>
    </source>
</evidence>
<evidence type="ECO:0000256" key="7">
    <source>
        <dbReference type="ARBA" id="ARBA00022741"/>
    </source>
</evidence>
<evidence type="ECO:0000313" key="20">
    <source>
        <dbReference type="EMBL" id="MDO6672129.1"/>
    </source>
</evidence>
<proteinExistence type="inferred from homology"/>
<dbReference type="InterPro" id="IPR032807">
    <property type="entry name" value="GNVR"/>
</dbReference>
<dbReference type="SUPFAM" id="SSF52540">
    <property type="entry name" value="P-loop containing nucleoside triphosphate hydrolases"/>
    <property type="match status" value="1"/>
</dbReference>
<dbReference type="InterPro" id="IPR027417">
    <property type="entry name" value="P-loop_NTPase"/>
</dbReference>
<dbReference type="CDD" id="cd05387">
    <property type="entry name" value="BY-kinase"/>
    <property type="match status" value="1"/>
</dbReference>
<dbReference type="RefSeq" id="WP_052384634.1">
    <property type="nucleotide sequence ID" value="NZ_JAUORK010000008.1"/>
</dbReference>
<evidence type="ECO:0000256" key="4">
    <source>
        <dbReference type="ARBA" id="ARBA00022519"/>
    </source>
</evidence>
<feature type="domain" description="AAA" evidence="18">
    <location>
        <begin position="574"/>
        <end position="714"/>
    </location>
</feature>
<accession>A0AAP4WYG8</accession>
<dbReference type="GO" id="GO:0005886">
    <property type="term" value="C:plasma membrane"/>
    <property type="evidence" value="ECO:0007669"/>
    <property type="project" value="UniProtKB-SubCell"/>
</dbReference>
<keyword evidence="6 16" id="KW-0812">Transmembrane</keyword>
<feature type="region of interest" description="Disordered" evidence="15">
    <location>
        <begin position="1"/>
        <end position="21"/>
    </location>
</feature>
<dbReference type="Proteomes" id="UP001170481">
    <property type="component" value="Unassembled WGS sequence"/>
</dbReference>
<evidence type="ECO:0000256" key="1">
    <source>
        <dbReference type="ARBA" id="ARBA00004429"/>
    </source>
</evidence>
<organism evidence="20 21">
    <name type="scientific">Cobetia amphilecti</name>
    <dbReference type="NCBI Taxonomy" id="1055104"/>
    <lineage>
        <taxon>Bacteria</taxon>
        <taxon>Pseudomonadati</taxon>
        <taxon>Pseudomonadota</taxon>
        <taxon>Gammaproteobacteria</taxon>
        <taxon>Oceanospirillales</taxon>
        <taxon>Halomonadaceae</taxon>
        <taxon>Cobetia</taxon>
    </lineage>
</organism>
<dbReference type="Pfam" id="PF02706">
    <property type="entry name" value="Wzz"/>
    <property type="match status" value="1"/>
</dbReference>
<comment type="similarity">
    <text evidence="2">Belongs to the etk/wzc family.</text>
</comment>
<keyword evidence="5" id="KW-0808">Transferase</keyword>
<evidence type="ECO:0000256" key="10">
    <source>
        <dbReference type="ARBA" id="ARBA00022989"/>
    </source>
</evidence>
<evidence type="ECO:0000256" key="12">
    <source>
        <dbReference type="ARBA" id="ARBA00023137"/>
    </source>
</evidence>
<dbReference type="GO" id="GO:0042802">
    <property type="term" value="F:identical protein binding"/>
    <property type="evidence" value="ECO:0007669"/>
    <property type="project" value="UniProtKB-ARBA"/>
</dbReference>
<keyword evidence="4" id="KW-0997">Cell inner membrane</keyword>
<keyword evidence="8" id="KW-0418">Kinase</keyword>
<keyword evidence="9" id="KW-0067">ATP-binding</keyword>